<gene>
    <name evidence="2" type="ORF">Dia5BBH33_03090</name>
</gene>
<protein>
    <recommendedName>
        <fullName evidence="4">Divergent polysaccharide deacetylase</fullName>
    </recommendedName>
</protein>
<dbReference type="EMBL" id="AP019697">
    <property type="protein sequence ID" value="BBK24374.1"/>
    <property type="molecule type" value="Genomic_DNA"/>
</dbReference>
<evidence type="ECO:0000256" key="1">
    <source>
        <dbReference type="SAM" id="MobiDB-lite"/>
    </source>
</evidence>
<dbReference type="InterPro" id="IPR011330">
    <property type="entry name" value="Glyco_hydro/deAcase_b/a-brl"/>
</dbReference>
<dbReference type="GeneID" id="92715538"/>
<feature type="compositionally biased region" description="Low complexity" evidence="1">
    <location>
        <begin position="150"/>
        <end position="168"/>
    </location>
</feature>
<reference evidence="3" key="1">
    <citation type="submission" date="2019-05" db="EMBL/GenBank/DDBJ databases">
        <title>Complete genome sequencing of Dialister sp. strain 5BBH33.</title>
        <authorList>
            <person name="Sakamoto M."/>
            <person name="Murakami T."/>
            <person name="Mori H."/>
        </authorList>
    </citation>
    <scope>NUCLEOTIDE SEQUENCE [LARGE SCALE GENOMIC DNA]</scope>
    <source>
        <strain evidence="3">5BBH33</strain>
    </source>
</reference>
<feature type="region of interest" description="Disordered" evidence="1">
    <location>
        <begin position="1"/>
        <end position="26"/>
    </location>
</feature>
<evidence type="ECO:0000313" key="2">
    <source>
        <dbReference type="EMBL" id="BBK24374.1"/>
    </source>
</evidence>
<dbReference type="CDD" id="cd10936">
    <property type="entry name" value="CE4_DAC2"/>
    <property type="match status" value="1"/>
</dbReference>
<dbReference type="PANTHER" id="PTHR30105">
    <property type="entry name" value="UNCHARACTERIZED YIBQ-RELATED"/>
    <property type="match status" value="1"/>
</dbReference>
<dbReference type="Pfam" id="PF04748">
    <property type="entry name" value="Polysacc_deac_2"/>
    <property type="match status" value="1"/>
</dbReference>
<sequence length="408" mass="44294">MAERKNSTRTGRTRRPAKRPVRRRRSKKSGHPLLFWLIFMIAVAGAAYMTDRMTNEPGGQPIQNVTVIHHLFNDKEEQGVVPSEDAGSPESLKERIKAAVKKITKDKGNDGTETETSITGSVMSAITGKKASESESSIKKESVSKETSSEDISSSSDSFSKSSTSSKTVKAEAKAPAPAPARKEPSPSTVTGRLAVVIDDAGRDLASQEVYESIGVPFTLAVMPNQVHTREAAASWAAHGMPVILHQPMESVSGSGMEAKTILTSMSDSEIRRMLSDSLSQVPEAVGINNHQGSKSTTDKRVMDDVMNELHHRGLFFLDSATNSYTEADGAAAEYGVPYARNDLFVDNSSDVSAIKAMIRKAAERAKEHGTYIIIGHCRPHTAEAFRQMVPQLEAEGIKFIYVLSLMN</sequence>
<feature type="compositionally biased region" description="Basic residues" evidence="1">
    <location>
        <begin position="11"/>
        <end position="26"/>
    </location>
</feature>
<dbReference type="GO" id="GO:0005975">
    <property type="term" value="P:carbohydrate metabolic process"/>
    <property type="evidence" value="ECO:0007669"/>
    <property type="project" value="InterPro"/>
</dbReference>
<name>A0A8D4UTJ3_9FIRM</name>
<dbReference type="Gene3D" id="3.20.20.370">
    <property type="entry name" value="Glycoside hydrolase/deacetylase"/>
    <property type="match status" value="1"/>
</dbReference>
<dbReference type="RefSeq" id="WP_162501740.1">
    <property type="nucleotide sequence ID" value="NZ_AP019697.1"/>
</dbReference>
<organism evidence="2 3">
    <name type="scientific">Dialister hominis</name>
    <dbReference type="NCBI Taxonomy" id="2582419"/>
    <lineage>
        <taxon>Bacteria</taxon>
        <taxon>Bacillati</taxon>
        <taxon>Bacillota</taxon>
        <taxon>Negativicutes</taxon>
        <taxon>Veillonellales</taxon>
        <taxon>Veillonellaceae</taxon>
        <taxon>Dialister</taxon>
    </lineage>
</organism>
<feature type="region of interest" description="Disordered" evidence="1">
    <location>
        <begin position="104"/>
        <end position="189"/>
    </location>
</feature>
<dbReference type="SUPFAM" id="SSF88713">
    <property type="entry name" value="Glycoside hydrolase/deacetylase"/>
    <property type="match status" value="1"/>
</dbReference>
<accession>A0A8D4UTJ3</accession>
<dbReference type="Proteomes" id="UP000320585">
    <property type="component" value="Chromosome"/>
</dbReference>
<evidence type="ECO:0008006" key="4">
    <source>
        <dbReference type="Google" id="ProtNLM"/>
    </source>
</evidence>
<evidence type="ECO:0000313" key="3">
    <source>
        <dbReference type="Proteomes" id="UP000320585"/>
    </source>
</evidence>
<feature type="compositionally biased region" description="Polar residues" evidence="1">
    <location>
        <begin position="114"/>
        <end position="124"/>
    </location>
</feature>
<proteinExistence type="predicted"/>
<dbReference type="KEGG" id="dho:Dia5BBH33_03090"/>
<dbReference type="PANTHER" id="PTHR30105:SF2">
    <property type="entry name" value="DIVERGENT POLYSACCHARIDE DEACETYLASE SUPERFAMILY"/>
    <property type="match status" value="1"/>
</dbReference>
<keyword evidence="3" id="KW-1185">Reference proteome</keyword>
<dbReference type="InterPro" id="IPR006837">
    <property type="entry name" value="Divergent_DAC"/>
</dbReference>
<feature type="compositionally biased region" description="Basic and acidic residues" evidence="1">
    <location>
        <begin position="130"/>
        <end position="148"/>
    </location>
</feature>
<dbReference type="AlphaFoldDB" id="A0A8D4UTJ3"/>